<reference evidence="6 7" key="1">
    <citation type="journal article" date="2024" name="Proc. Natl. Acad. Sci. U.S.A.">
        <title>The genetic regulatory architecture and epigenomic basis for age-related changes in rattlesnake venom.</title>
        <authorList>
            <person name="Hogan M.P."/>
            <person name="Holding M.L."/>
            <person name="Nystrom G.S."/>
            <person name="Colston T.J."/>
            <person name="Bartlett D.A."/>
            <person name="Mason A.J."/>
            <person name="Ellsworth S.A."/>
            <person name="Rautsaw R.M."/>
            <person name="Lawrence K.C."/>
            <person name="Strickland J.L."/>
            <person name="He B."/>
            <person name="Fraser P."/>
            <person name="Margres M.J."/>
            <person name="Gilbert D.M."/>
            <person name="Gibbs H.L."/>
            <person name="Parkinson C.L."/>
            <person name="Rokyta D.R."/>
        </authorList>
    </citation>
    <scope>NUCLEOTIDE SEQUENCE [LARGE SCALE GENOMIC DNA]</scope>
    <source>
        <strain evidence="6">DRR0105</strain>
    </source>
</reference>
<dbReference type="PANTHER" id="PTHR10545:SF51">
    <property type="entry name" value="THIALYSINE N-EPSILON-ACETYLTRANSFERASE"/>
    <property type="match status" value="1"/>
</dbReference>
<comment type="caution">
    <text evidence="6">The sequence shown here is derived from an EMBL/GenBank/DDBJ whole genome shotgun (WGS) entry which is preliminary data.</text>
</comment>
<dbReference type="Gene3D" id="3.40.630.30">
    <property type="match status" value="1"/>
</dbReference>
<keyword evidence="2" id="KW-0808">Transferase</keyword>
<dbReference type="InterPro" id="IPR051016">
    <property type="entry name" value="Diverse_Substrate_AcTransf"/>
</dbReference>
<feature type="region of interest" description="Disordered" evidence="4">
    <location>
        <begin position="1"/>
        <end position="41"/>
    </location>
</feature>
<evidence type="ECO:0000313" key="7">
    <source>
        <dbReference type="Proteomes" id="UP001474421"/>
    </source>
</evidence>
<proteinExistence type="inferred from homology"/>
<dbReference type="FunFam" id="3.40.630.30:FF:000064">
    <property type="entry name" value="GNAT family acetyltransferase"/>
    <property type="match status" value="1"/>
</dbReference>
<feature type="domain" description="N-acetyltransferase" evidence="5">
    <location>
        <begin position="41"/>
        <end position="202"/>
    </location>
</feature>
<keyword evidence="3" id="KW-0012">Acyltransferase</keyword>
<dbReference type="Pfam" id="PF00583">
    <property type="entry name" value="Acetyltransf_1"/>
    <property type="match status" value="1"/>
</dbReference>
<evidence type="ECO:0000256" key="4">
    <source>
        <dbReference type="SAM" id="MobiDB-lite"/>
    </source>
</evidence>
<feature type="compositionally biased region" description="Low complexity" evidence="4">
    <location>
        <begin position="14"/>
        <end position="25"/>
    </location>
</feature>
<comment type="similarity">
    <text evidence="1">Belongs to the acetyltransferase family.</text>
</comment>
<evidence type="ECO:0000256" key="2">
    <source>
        <dbReference type="ARBA" id="ARBA00022679"/>
    </source>
</evidence>
<gene>
    <name evidence="6" type="ORF">NXF25_021742</name>
</gene>
<name>A0AAW1B9C5_CROAD</name>
<organism evidence="6 7">
    <name type="scientific">Crotalus adamanteus</name>
    <name type="common">Eastern diamondback rattlesnake</name>
    <dbReference type="NCBI Taxonomy" id="8729"/>
    <lineage>
        <taxon>Eukaryota</taxon>
        <taxon>Metazoa</taxon>
        <taxon>Chordata</taxon>
        <taxon>Craniata</taxon>
        <taxon>Vertebrata</taxon>
        <taxon>Euteleostomi</taxon>
        <taxon>Lepidosauria</taxon>
        <taxon>Squamata</taxon>
        <taxon>Bifurcata</taxon>
        <taxon>Unidentata</taxon>
        <taxon>Episquamata</taxon>
        <taxon>Toxicofera</taxon>
        <taxon>Serpentes</taxon>
        <taxon>Colubroidea</taxon>
        <taxon>Viperidae</taxon>
        <taxon>Crotalinae</taxon>
        <taxon>Crotalus</taxon>
    </lineage>
</organism>
<accession>A0AAW1B9C5</accession>
<feature type="compositionally biased region" description="Basic and acidic residues" evidence="4">
    <location>
        <begin position="26"/>
        <end position="35"/>
    </location>
</feature>
<dbReference type="CDD" id="cd04301">
    <property type="entry name" value="NAT_SF"/>
    <property type="match status" value="1"/>
</dbReference>
<keyword evidence="7" id="KW-1185">Reference proteome</keyword>
<evidence type="ECO:0000256" key="3">
    <source>
        <dbReference type="ARBA" id="ARBA00023315"/>
    </source>
</evidence>
<dbReference type="EMBL" id="JAOTOJ010000008">
    <property type="protein sequence ID" value="KAK9398381.1"/>
    <property type="molecule type" value="Genomic_DNA"/>
</dbReference>
<evidence type="ECO:0000256" key="1">
    <source>
        <dbReference type="ARBA" id="ARBA00008694"/>
    </source>
</evidence>
<evidence type="ECO:0000313" key="6">
    <source>
        <dbReference type="EMBL" id="KAK9398381.1"/>
    </source>
</evidence>
<dbReference type="Proteomes" id="UP001474421">
    <property type="component" value="Unassembled WGS sequence"/>
</dbReference>
<dbReference type="AlphaFoldDB" id="A0AAW1B9C5"/>
<dbReference type="InterPro" id="IPR000182">
    <property type="entry name" value="GNAT_dom"/>
</dbReference>
<protein>
    <submittedName>
        <fullName evidence="6">Diamine acetyltransferase 2</fullName>
    </submittedName>
</protein>
<dbReference type="InterPro" id="IPR016181">
    <property type="entry name" value="Acyl_CoA_acyltransferase"/>
</dbReference>
<sequence length="211" mass="23845">MGGGEEEEATINLPASSRPSSSPAEPRGRQSRERPGTMSSVVVRPCARRDLRDIMRLIKDIAVIYNVPLENLSTNVQALEEAGFGPHPKFECFVAEIPPERKSPEGFTLAGYVLSSYTYNSWKGKNLYIDNFYVMPEFRGMRIGNSLLKETAKAAWEQGCSELRMHVSHLKPENVAYLERRGAENLTAQDGWNLFRFYQDRLSQVANQSRV</sequence>
<dbReference type="SUPFAM" id="SSF55729">
    <property type="entry name" value="Acyl-CoA N-acyltransferases (Nat)"/>
    <property type="match status" value="1"/>
</dbReference>
<evidence type="ECO:0000259" key="5">
    <source>
        <dbReference type="PROSITE" id="PS51186"/>
    </source>
</evidence>
<dbReference type="GO" id="GO:0008080">
    <property type="term" value="F:N-acetyltransferase activity"/>
    <property type="evidence" value="ECO:0007669"/>
    <property type="project" value="TreeGrafter"/>
</dbReference>
<dbReference type="PANTHER" id="PTHR10545">
    <property type="entry name" value="DIAMINE N-ACETYLTRANSFERASE"/>
    <property type="match status" value="1"/>
</dbReference>
<dbReference type="PROSITE" id="PS51186">
    <property type="entry name" value="GNAT"/>
    <property type="match status" value="1"/>
</dbReference>